<evidence type="ECO:0000256" key="4">
    <source>
        <dbReference type="ARBA" id="ARBA00023015"/>
    </source>
</evidence>
<dbReference type="Pfam" id="PF04082">
    <property type="entry name" value="Fungal_trans"/>
    <property type="match status" value="1"/>
</dbReference>
<keyword evidence="6" id="KW-0804">Transcription</keyword>
<keyword evidence="11" id="KW-1185">Reference proteome</keyword>
<evidence type="ECO:0000256" key="8">
    <source>
        <dbReference type="SAM" id="MobiDB-lite"/>
    </source>
</evidence>
<dbReference type="Proteomes" id="UP001610432">
    <property type="component" value="Unassembled WGS sequence"/>
</dbReference>
<dbReference type="CDD" id="cd00067">
    <property type="entry name" value="GAL4"/>
    <property type="match status" value="1"/>
</dbReference>
<dbReference type="Pfam" id="PF00172">
    <property type="entry name" value="Zn_clus"/>
    <property type="match status" value="1"/>
</dbReference>
<accession>A0ABR4LG43</accession>
<dbReference type="InterPro" id="IPR036864">
    <property type="entry name" value="Zn2-C6_fun-type_DNA-bd_sf"/>
</dbReference>
<dbReference type="CDD" id="cd12148">
    <property type="entry name" value="fungal_TF_MHR"/>
    <property type="match status" value="1"/>
</dbReference>
<feature type="region of interest" description="Disordered" evidence="8">
    <location>
        <begin position="643"/>
        <end position="662"/>
    </location>
</feature>
<proteinExistence type="predicted"/>
<feature type="domain" description="Zn(2)-C6 fungal-type" evidence="9">
    <location>
        <begin position="27"/>
        <end position="58"/>
    </location>
</feature>
<dbReference type="SUPFAM" id="SSF57701">
    <property type="entry name" value="Zn2/Cys6 DNA-binding domain"/>
    <property type="match status" value="1"/>
</dbReference>
<dbReference type="PANTHER" id="PTHR31845">
    <property type="entry name" value="FINGER DOMAIN PROTEIN, PUTATIVE-RELATED"/>
    <property type="match status" value="1"/>
</dbReference>
<dbReference type="RefSeq" id="XP_070882321.1">
    <property type="nucleotide sequence ID" value="XM_071033727.1"/>
</dbReference>
<comment type="subcellular location">
    <subcellularLocation>
        <location evidence="1">Nucleus</location>
    </subcellularLocation>
</comment>
<protein>
    <recommendedName>
        <fullName evidence="9">Zn(2)-C6 fungal-type domain-containing protein</fullName>
    </recommendedName>
</protein>
<feature type="region of interest" description="Disordered" evidence="8">
    <location>
        <begin position="535"/>
        <end position="554"/>
    </location>
</feature>
<dbReference type="SMART" id="SM00906">
    <property type="entry name" value="Fungal_trans"/>
    <property type="match status" value="1"/>
</dbReference>
<dbReference type="InterPro" id="IPR001138">
    <property type="entry name" value="Zn2Cys6_DnaBD"/>
</dbReference>
<reference evidence="10 11" key="1">
    <citation type="submission" date="2024-07" db="EMBL/GenBank/DDBJ databases">
        <title>Section-level genome sequencing and comparative genomics of Aspergillus sections Usti and Cavernicolus.</title>
        <authorList>
            <consortium name="Lawrence Berkeley National Laboratory"/>
            <person name="Nybo J.L."/>
            <person name="Vesth T.C."/>
            <person name="Theobald S."/>
            <person name="Frisvad J.C."/>
            <person name="Larsen T.O."/>
            <person name="Kjaerboelling I."/>
            <person name="Rothschild-Mancinelli K."/>
            <person name="Lyhne E.K."/>
            <person name="Kogle M.E."/>
            <person name="Barry K."/>
            <person name="Clum A."/>
            <person name="Na H."/>
            <person name="Ledsgaard L."/>
            <person name="Lin J."/>
            <person name="Lipzen A."/>
            <person name="Kuo A."/>
            <person name="Riley R."/>
            <person name="Mondo S."/>
            <person name="Labutti K."/>
            <person name="Haridas S."/>
            <person name="Pangalinan J."/>
            <person name="Salamov A.A."/>
            <person name="Simmons B.A."/>
            <person name="Magnuson J.K."/>
            <person name="Chen J."/>
            <person name="Drula E."/>
            <person name="Henrissat B."/>
            <person name="Wiebenga A."/>
            <person name="Lubbers R.J."/>
            <person name="Gomes A.C."/>
            <person name="Macurrencykelacurrency M.R."/>
            <person name="Stajich J."/>
            <person name="Grigoriev I.V."/>
            <person name="Mortensen U.H."/>
            <person name="De Vries R.P."/>
            <person name="Baker S.E."/>
            <person name="Andersen M.R."/>
        </authorList>
    </citation>
    <scope>NUCLEOTIDE SEQUENCE [LARGE SCALE GENOMIC DNA]</scope>
    <source>
        <strain evidence="10 11">CBS 449.75</strain>
    </source>
</reference>
<keyword evidence="3" id="KW-0862">Zinc</keyword>
<dbReference type="PANTHER" id="PTHR31845:SF19">
    <property type="entry name" value="TRANSCRIPTION FACTOR DOMAIN-CONTAINING PROTEIN"/>
    <property type="match status" value="1"/>
</dbReference>
<organism evidence="10 11">
    <name type="scientific">Aspergillus lucknowensis</name>
    <dbReference type="NCBI Taxonomy" id="176173"/>
    <lineage>
        <taxon>Eukaryota</taxon>
        <taxon>Fungi</taxon>
        <taxon>Dikarya</taxon>
        <taxon>Ascomycota</taxon>
        <taxon>Pezizomycotina</taxon>
        <taxon>Eurotiomycetes</taxon>
        <taxon>Eurotiomycetidae</taxon>
        <taxon>Eurotiales</taxon>
        <taxon>Aspergillaceae</taxon>
        <taxon>Aspergillus</taxon>
        <taxon>Aspergillus subgen. Nidulantes</taxon>
    </lineage>
</organism>
<dbReference type="Gene3D" id="4.10.240.10">
    <property type="entry name" value="Zn(2)-C6 fungal-type DNA-binding domain"/>
    <property type="match status" value="1"/>
</dbReference>
<dbReference type="PROSITE" id="PS50048">
    <property type="entry name" value="ZN2_CY6_FUNGAL_2"/>
    <property type="match status" value="1"/>
</dbReference>
<evidence type="ECO:0000256" key="6">
    <source>
        <dbReference type="ARBA" id="ARBA00023163"/>
    </source>
</evidence>
<name>A0ABR4LG43_9EURO</name>
<evidence type="ECO:0000313" key="10">
    <source>
        <dbReference type="EMBL" id="KAL2863342.1"/>
    </source>
</evidence>
<dbReference type="InterPro" id="IPR007219">
    <property type="entry name" value="XnlR_reg_dom"/>
</dbReference>
<evidence type="ECO:0000256" key="1">
    <source>
        <dbReference type="ARBA" id="ARBA00004123"/>
    </source>
</evidence>
<dbReference type="SMART" id="SM00066">
    <property type="entry name" value="GAL4"/>
    <property type="match status" value="1"/>
</dbReference>
<dbReference type="InterPro" id="IPR051089">
    <property type="entry name" value="prtT"/>
</dbReference>
<keyword evidence="5" id="KW-0238">DNA-binding</keyword>
<keyword evidence="7" id="KW-0539">Nucleus</keyword>
<keyword evidence="2" id="KW-0479">Metal-binding</keyword>
<gene>
    <name evidence="10" type="ORF">BJX67DRAFT_384813</name>
</gene>
<dbReference type="EMBL" id="JBFXLQ010000053">
    <property type="protein sequence ID" value="KAL2863342.1"/>
    <property type="molecule type" value="Genomic_DNA"/>
</dbReference>
<comment type="caution">
    <text evidence="10">The sequence shown here is derived from an EMBL/GenBank/DDBJ whole genome shotgun (WGS) entry which is preliminary data.</text>
</comment>
<evidence type="ECO:0000256" key="7">
    <source>
        <dbReference type="ARBA" id="ARBA00023242"/>
    </source>
</evidence>
<dbReference type="GeneID" id="98148799"/>
<keyword evidence="4" id="KW-0805">Transcription regulation</keyword>
<evidence type="ECO:0000313" key="11">
    <source>
        <dbReference type="Proteomes" id="UP001610432"/>
    </source>
</evidence>
<evidence type="ECO:0000256" key="2">
    <source>
        <dbReference type="ARBA" id="ARBA00022723"/>
    </source>
</evidence>
<evidence type="ECO:0000256" key="5">
    <source>
        <dbReference type="ARBA" id="ARBA00023125"/>
    </source>
</evidence>
<evidence type="ECO:0000256" key="3">
    <source>
        <dbReference type="ARBA" id="ARBA00022833"/>
    </source>
</evidence>
<dbReference type="PROSITE" id="PS00463">
    <property type="entry name" value="ZN2_CY6_FUNGAL_1"/>
    <property type="match status" value="1"/>
</dbReference>
<evidence type="ECO:0000259" key="9">
    <source>
        <dbReference type="PROSITE" id="PS50048"/>
    </source>
</evidence>
<sequence length="730" mass="79978">MSSNKRARLNDEVARTNAAEKPRLTRACAECKKHKIKCFVQPGQTACNKCLRSGIHCVPHNFAQKFIDEDALWKAQAAATIDRLKDAVEHLLRHNNLPGLADADALRALSDGHEAAAPMQTLSPISTVHSESVDGNFNFTPEGPSVGLRGHQDDSDLVPLPMNNLYNLTDPNNSQLIRVDPAGVNGPDFIAQGVLPVSEAEFLFDHYRSYINPLLWDGMLCSHKSLREARQSSSLLVAVVLTVAALHIPSREQSLHATYGAFVSLMRGSCLLRCQNLDIIRALCIGALYLTSLSWALCSRAVRVATEMNLHKSSLQFARGSLESYERVRLWYVLYVCDHQFALAYGRPPLMHEDAAIRNAEKLLTSGLSSKGDHGLVAQVKLFRILASGYFMHGCDPDLELSGPDFERLKEFDISVDQWRLEHQAKEAGVLGSARDSLIPPAANALYYHLARFQLNSVALRGISATTPVSLDMNWERQEASNIAIMTAMNTAKLIVEDADLQKALIGLPIFMHAMIAVCASFLLKMAVVFGKPDSVSNPSGNPNSDSTSGLGNDSTLHLPRDLAGYGLNFHTKTALTSVESLVCVLSQVADNASQRHVVRQVVTGLRELLQRFSPGRDADSFLYSLPRSKEIQTLPVTASKRPWVAGPGATERDGAGQRSHGGGIDQVYRDDVLQSERNDTLQAVGDVNSSGNVSLRQQDPFDLTGDLDWRFDDGFLFGIEAVDSELGFL</sequence>